<evidence type="ECO:0000259" key="2">
    <source>
        <dbReference type="PROSITE" id="PS51648"/>
    </source>
</evidence>
<dbReference type="InterPro" id="IPR038068">
    <property type="entry name" value="YcgL-like_sf"/>
</dbReference>
<evidence type="ECO:0000256" key="1">
    <source>
        <dbReference type="HAMAP-Rule" id="MF_01866"/>
    </source>
</evidence>
<dbReference type="Proteomes" id="UP001501221">
    <property type="component" value="Unassembled WGS sequence"/>
</dbReference>
<accession>A0ABN0T442</accession>
<keyword evidence="4" id="KW-1185">Reference proteome</keyword>
<dbReference type="Gene3D" id="3.10.510.20">
    <property type="entry name" value="YcgL domain"/>
    <property type="match status" value="1"/>
</dbReference>
<dbReference type="PANTHER" id="PTHR38109">
    <property type="entry name" value="PROTEIN YCGL"/>
    <property type="match status" value="1"/>
</dbReference>
<feature type="domain" description="YcgL" evidence="2">
    <location>
        <begin position="1"/>
        <end position="85"/>
    </location>
</feature>
<dbReference type="PROSITE" id="PS51648">
    <property type="entry name" value="YCGL"/>
    <property type="match status" value="1"/>
</dbReference>
<dbReference type="HAMAP" id="MF_01866">
    <property type="entry name" value="UPF0745"/>
    <property type="match status" value="1"/>
</dbReference>
<dbReference type="RefSeq" id="WP_343989624.1">
    <property type="nucleotide sequence ID" value="NZ_BAAAFM010000008.1"/>
</dbReference>
<dbReference type="PANTHER" id="PTHR38109:SF1">
    <property type="entry name" value="PROTEIN YCGL"/>
    <property type="match status" value="1"/>
</dbReference>
<dbReference type="EMBL" id="BAAAFM010000008">
    <property type="protein sequence ID" value="GAA0211947.1"/>
    <property type="molecule type" value="Genomic_DNA"/>
</dbReference>
<protein>
    <recommendedName>
        <fullName evidence="1">YcgL domain-containing protein GCM10009123_18970</fullName>
    </recommendedName>
</protein>
<organism evidence="3 4">
    <name type="scientific">Kangiella japonica</name>
    <dbReference type="NCBI Taxonomy" id="647384"/>
    <lineage>
        <taxon>Bacteria</taxon>
        <taxon>Pseudomonadati</taxon>
        <taxon>Pseudomonadota</taxon>
        <taxon>Gammaproteobacteria</taxon>
        <taxon>Kangiellales</taxon>
        <taxon>Kangiellaceae</taxon>
        <taxon>Kangiella</taxon>
    </lineage>
</organism>
<proteinExistence type="inferred from homology"/>
<evidence type="ECO:0000313" key="3">
    <source>
        <dbReference type="EMBL" id="GAA0211947.1"/>
    </source>
</evidence>
<comment type="caution">
    <text evidence="3">The sequence shown here is derived from an EMBL/GenBank/DDBJ whole genome shotgun (WGS) entry which is preliminary data.</text>
</comment>
<evidence type="ECO:0000313" key="4">
    <source>
        <dbReference type="Proteomes" id="UP001501221"/>
    </source>
</evidence>
<reference evidence="3 4" key="1">
    <citation type="journal article" date="2019" name="Int. J. Syst. Evol. Microbiol.">
        <title>The Global Catalogue of Microorganisms (GCM) 10K type strain sequencing project: providing services to taxonomists for standard genome sequencing and annotation.</title>
        <authorList>
            <consortium name="The Broad Institute Genomics Platform"/>
            <consortium name="The Broad Institute Genome Sequencing Center for Infectious Disease"/>
            <person name="Wu L."/>
            <person name="Ma J."/>
        </authorList>
    </citation>
    <scope>NUCLEOTIDE SEQUENCE [LARGE SCALE GENOMIC DNA]</scope>
    <source>
        <strain evidence="3 4">JCM 16211</strain>
    </source>
</reference>
<dbReference type="InterPro" id="IPR027354">
    <property type="entry name" value="YcgL_dom"/>
</dbReference>
<name>A0ABN0T442_9GAMM</name>
<dbReference type="SUPFAM" id="SSF160191">
    <property type="entry name" value="YcgL-like"/>
    <property type="match status" value="1"/>
</dbReference>
<gene>
    <name evidence="3" type="ORF">GCM10009123_18970</name>
</gene>
<sequence length="94" mass="10778">MMCSVYKSAKKPDTYLYIPYGNEFDELPEGLRTVWGEPELVMHIDLDKRDKLALVDISELKAQLEEEGYFLQMPPTQEELASLVEANTKAPISR</sequence>
<dbReference type="Pfam" id="PF05166">
    <property type="entry name" value="YcgL"/>
    <property type="match status" value="1"/>
</dbReference>